<keyword evidence="1" id="KW-0812">Transmembrane</keyword>
<name>A0A426X214_ENSVE</name>
<keyword evidence="1" id="KW-1133">Transmembrane helix</keyword>
<dbReference type="AlphaFoldDB" id="A0A426X214"/>
<dbReference type="Gene3D" id="2.60.120.10">
    <property type="entry name" value="Jelly Rolls"/>
    <property type="match status" value="1"/>
</dbReference>
<evidence type="ECO:0000256" key="1">
    <source>
        <dbReference type="SAM" id="Phobius"/>
    </source>
</evidence>
<dbReference type="InterPro" id="IPR014710">
    <property type="entry name" value="RmlC-like_jellyroll"/>
</dbReference>
<comment type="caution">
    <text evidence="2">The sequence shown here is derived from an EMBL/GenBank/DDBJ whole genome shotgun (WGS) entry which is preliminary data.</text>
</comment>
<evidence type="ECO:0000313" key="2">
    <source>
        <dbReference type="EMBL" id="RRT33525.1"/>
    </source>
</evidence>
<dbReference type="EMBL" id="AMZH03028793">
    <property type="protein sequence ID" value="RRT33525.1"/>
    <property type="molecule type" value="Genomic_DNA"/>
</dbReference>
<evidence type="ECO:0000313" key="3">
    <source>
        <dbReference type="Proteomes" id="UP000287651"/>
    </source>
</evidence>
<keyword evidence="1" id="KW-0472">Membrane</keyword>
<reference evidence="2 3" key="1">
    <citation type="journal article" date="2014" name="Agronomy (Basel)">
        <title>A Draft Genome Sequence for Ensete ventricosum, the Drought-Tolerant Tree Against Hunger.</title>
        <authorList>
            <person name="Harrison J."/>
            <person name="Moore K.A."/>
            <person name="Paszkiewicz K."/>
            <person name="Jones T."/>
            <person name="Grant M."/>
            <person name="Ambacheew D."/>
            <person name="Muzemil S."/>
            <person name="Studholme D.J."/>
        </authorList>
    </citation>
    <scope>NUCLEOTIDE SEQUENCE [LARGE SCALE GENOMIC DNA]</scope>
</reference>
<organism evidence="2 3">
    <name type="scientific">Ensete ventricosum</name>
    <name type="common">Abyssinian banana</name>
    <name type="synonym">Musa ensete</name>
    <dbReference type="NCBI Taxonomy" id="4639"/>
    <lineage>
        <taxon>Eukaryota</taxon>
        <taxon>Viridiplantae</taxon>
        <taxon>Streptophyta</taxon>
        <taxon>Embryophyta</taxon>
        <taxon>Tracheophyta</taxon>
        <taxon>Spermatophyta</taxon>
        <taxon>Magnoliopsida</taxon>
        <taxon>Liliopsida</taxon>
        <taxon>Zingiberales</taxon>
        <taxon>Musaceae</taxon>
        <taxon>Ensete</taxon>
    </lineage>
</organism>
<gene>
    <name evidence="2" type="ORF">B296_00042681</name>
</gene>
<accession>A0A426X214</accession>
<protein>
    <submittedName>
        <fullName evidence="2">Uncharacterized protein</fullName>
    </submittedName>
</protein>
<proteinExistence type="predicted"/>
<sequence length="136" mass="15236">MFFAVGGWDLKPKSCVSQCSRIEKLSIVELTRCVPSEAGYYTEYLDQFNEQLRCVGVVAPSHTFQSFQQTDLILLILLLLLLPLLIAIAAASALVLASAPSLFSGQALRPKQRRFCRRRRLPEVGLRRLTPQQTSV</sequence>
<feature type="transmembrane region" description="Helical" evidence="1">
    <location>
        <begin position="72"/>
        <end position="103"/>
    </location>
</feature>
<dbReference type="Proteomes" id="UP000287651">
    <property type="component" value="Unassembled WGS sequence"/>
</dbReference>